<keyword evidence="2" id="KW-0645">Protease</keyword>
<sequence>MRKIKRREGASEIYYSSASGGEVEVQVTQAYSTPPMREAGGVQVTPMEQDEVQVTEAYVSPYNGKGGGEVRVTPAYSTSPMREGIDIYMEFWSSVVVTIPIPTPQDCSFARCWFMQLLQSDLGTLKKYSAEKDTVKRYAIADSIINGSLPRAVSGNVGERSMWTYEKIYIPFNVRGNHWILAMVKPRTREIFLLDSMYEVVEDMYTEYIDALVEGLPPLFHTTMETNELEGDESKVVVVEGLPKQPNK</sequence>
<evidence type="ECO:0000256" key="3">
    <source>
        <dbReference type="ARBA" id="ARBA00022801"/>
    </source>
</evidence>
<dbReference type="Gene3D" id="3.40.395.10">
    <property type="entry name" value="Adenoviral Proteinase, Chain A"/>
    <property type="match status" value="1"/>
</dbReference>
<proteinExistence type="inferred from homology"/>
<dbReference type="AlphaFoldDB" id="A0A834Y765"/>
<evidence type="ECO:0000313" key="5">
    <source>
        <dbReference type="EMBL" id="KAF8365210.1"/>
    </source>
</evidence>
<dbReference type="EMBL" id="JABCRI010000932">
    <property type="protein sequence ID" value="KAF8365210.1"/>
    <property type="molecule type" value="Genomic_DNA"/>
</dbReference>
<reference evidence="5 6" key="1">
    <citation type="submission" date="2020-04" db="EMBL/GenBank/DDBJ databases">
        <title>Plant Genome Project.</title>
        <authorList>
            <person name="Zhang R.-G."/>
        </authorList>
    </citation>
    <scope>NUCLEOTIDE SEQUENCE [LARGE SCALE GENOMIC DNA]</scope>
    <source>
        <strain evidence="5">YNK0</strain>
        <tissue evidence="5">Leaf</tissue>
    </source>
</reference>
<organism evidence="5 6">
    <name type="scientific">Tetracentron sinense</name>
    <name type="common">Spur-leaf</name>
    <dbReference type="NCBI Taxonomy" id="13715"/>
    <lineage>
        <taxon>Eukaryota</taxon>
        <taxon>Viridiplantae</taxon>
        <taxon>Streptophyta</taxon>
        <taxon>Embryophyta</taxon>
        <taxon>Tracheophyta</taxon>
        <taxon>Spermatophyta</taxon>
        <taxon>Magnoliopsida</taxon>
        <taxon>Trochodendrales</taxon>
        <taxon>Trochodendraceae</taxon>
        <taxon>Tetracentron</taxon>
    </lineage>
</organism>
<keyword evidence="3" id="KW-0378">Hydrolase</keyword>
<accession>A0A834Y765</accession>
<evidence type="ECO:0000259" key="4">
    <source>
        <dbReference type="PROSITE" id="PS50600"/>
    </source>
</evidence>
<dbReference type="GO" id="GO:0006508">
    <property type="term" value="P:proteolysis"/>
    <property type="evidence" value="ECO:0007669"/>
    <property type="project" value="UniProtKB-KW"/>
</dbReference>
<keyword evidence="6" id="KW-1185">Reference proteome</keyword>
<dbReference type="InterPro" id="IPR038765">
    <property type="entry name" value="Papain-like_cys_pep_sf"/>
</dbReference>
<protein>
    <recommendedName>
        <fullName evidence="4">Ubiquitin-like protease family profile domain-containing protein</fullName>
    </recommendedName>
</protein>
<gene>
    <name evidence="5" type="ORF">HHK36_032779</name>
</gene>
<name>A0A834Y765_TETSI</name>
<evidence type="ECO:0000256" key="2">
    <source>
        <dbReference type="ARBA" id="ARBA00022670"/>
    </source>
</evidence>
<dbReference type="SUPFAM" id="SSF54001">
    <property type="entry name" value="Cysteine proteinases"/>
    <property type="match status" value="1"/>
</dbReference>
<feature type="domain" description="Ubiquitin-like protease family profile" evidence="4">
    <location>
        <begin position="52"/>
        <end position="248"/>
    </location>
</feature>
<dbReference type="Proteomes" id="UP000655225">
    <property type="component" value="Unassembled WGS sequence"/>
</dbReference>
<evidence type="ECO:0000256" key="1">
    <source>
        <dbReference type="ARBA" id="ARBA00005234"/>
    </source>
</evidence>
<dbReference type="Pfam" id="PF02902">
    <property type="entry name" value="Peptidase_C48"/>
    <property type="match status" value="1"/>
</dbReference>
<dbReference type="GO" id="GO:0008234">
    <property type="term" value="F:cysteine-type peptidase activity"/>
    <property type="evidence" value="ECO:0007669"/>
    <property type="project" value="InterPro"/>
</dbReference>
<evidence type="ECO:0000313" key="6">
    <source>
        <dbReference type="Proteomes" id="UP000655225"/>
    </source>
</evidence>
<dbReference type="PROSITE" id="PS50600">
    <property type="entry name" value="ULP_PROTEASE"/>
    <property type="match status" value="1"/>
</dbReference>
<dbReference type="OrthoDB" id="1939479at2759"/>
<comment type="similarity">
    <text evidence="1">Belongs to the peptidase C48 family.</text>
</comment>
<dbReference type="InterPro" id="IPR003653">
    <property type="entry name" value="Peptidase_C48_C"/>
</dbReference>
<comment type="caution">
    <text evidence="5">The sequence shown here is derived from an EMBL/GenBank/DDBJ whole genome shotgun (WGS) entry which is preliminary data.</text>
</comment>